<reference evidence="4" key="1">
    <citation type="submission" date="2016-06" db="UniProtKB">
        <authorList>
            <consortium name="WormBaseParasite"/>
        </authorList>
    </citation>
    <scope>IDENTIFICATION</scope>
</reference>
<keyword evidence="3" id="KW-1185">Reference proteome</keyword>
<organism evidence="4">
    <name type="scientific">Schistocephalus solidus</name>
    <name type="common">Tapeworm</name>
    <dbReference type="NCBI Taxonomy" id="70667"/>
    <lineage>
        <taxon>Eukaryota</taxon>
        <taxon>Metazoa</taxon>
        <taxon>Spiralia</taxon>
        <taxon>Lophotrochozoa</taxon>
        <taxon>Platyhelminthes</taxon>
        <taxon>Cestoda</taxon>
        <taxon>Eucestoda</taxon>
        <taxon>Diphyllobothriidea</taxon>
        <taxon>Diphyllobothriidae</taxon>
        <taxon>Schistocephalus</taxon>
    </lineage>
</organism>
<feature type="compositionally biased region" description="Polar residues" evidence="1">
    <location>
        <begin position="85"/>
        <end position="114"/>
    </location>
</feature>
<evidence type="ECO:0000313" key="2">
    <source>
        <dbReference type="EMBL" id="VDL90123.1"/>
    </source>
</evidence>
<reference evidence="2 3" key="2">
    <citation type="submission" date="2018-11" db="EMBL/GenBank/DDBJ databases">
        <authorList>
            <consortium name="Pathogen Informatics"/>
        </authorList>
    </citation>
    <scope>NUCLEOTIDE SEQUENCE [LARGE SCALE GENOMIC DNA]</scope>
    <source>
        <strain evidence="2 3">NST_G2</strain>
    </source>
</reference>
<dbReference type="OrthoDB" id="6274432at2759"/>
<dbReference type="EMBL" id="UYSU01032637">
    <property type="protein sequence ID" value="VDL90123.1"/>
    <property type="molecule type" value="Genomic_DNA"/>
</dbReference>
<accession>A0A183SHP0</accession>
<proteinExistence type="predicted"/>
<dbReference type="AlphaFoldDB" id="A0A183SHP0"/>
<feature type="region of interest" description="Disordered" evidence="1">
    <location>
        <begin position="85"/>
        <end position="115"/>
    </location>
</feature>
<evidence type="ECO:0000313" key="4">
    <source>
        <dbReference type="WBParaSite" id="SSLN_0000385501-mRNA-1"/>
    </source>
</evidence>
<dbReference type="Proteomes" id="UP000275846">
    <property type="component" value="Unassembled WGS sequence"/>
</dbReference>
<evidence type="ECO:0000313" key="3">
    <source>
        <dbReference type="Proteomes" id="UP000275846"/>
    </source>
</evidence>
<gene>
    <name evidence="2" type="ORF">SSLN_LOCUS3738</name>
</gene>
<protein>
    <submittedName>
        <fullName evidence="2 4">Uncharacterized protein</fullName>
    </submittedName>
</protein>
<evidence type="ECO:0000256" key="1">
    <source>
        <dbReference type="SAM" id="MobiDB-lite"/>
    </source>
</evidence>
<sequence length="132" mass="14649">MSGHTGQRLGTGVNENKLPIRREGYLFLVFANALECDHRFDCNETEVIAMPNTKGAGEFLDAWYTSAGRIDNHVDLDIHYQGLSSRLTASRPNSTSTTGNTDTRNATDPPSTLPLQHRELELFRLPLPLAHS</sequence>
<dbReference type="WBParaSite" id="SSLN_0000385501-mRNA-1">
    <property type="protein sequence ID" value="SSLN_0000385501-mRNA-1"/>
    <property type="gene ID" value="SSLN_0000385501"/>
</dbReference>
<name>A0A183SHP0_SCHSO</name>